<dbReference type="OrthoDB" id="9816308at2"/>
<dbReference type="RefSeq" id="WP_097440560.1">
    <property type="nucleotide sequence ID" value="NZ_KZ300476.1"/>
</dbReference>
<keyword evidence="3" id="KW-1185">Reference proteome</keyword>
<proteinExistence type="predicted"/>
<protein>
    <recommendedName>
        <fullName evidence="1">ThuA-like domain-containing protein</fullName>
    </recommendedName>
</protein>
<dbReference type="PANTHER" id="PTHR40469:SF2">
    <property type="entry name" value="GALACTOSE-BINDING DOMAIN-LIKE SUPERFAMILY PROTEIN"/>
    <property type="match status" value="1"/>
</dbReference>
<reference evidence="2 3" key="1">
    <citation type="submission" date="2017-04" db="EMBL/GenBank/DDBJ databases">
        <title>A new member of the family Flavobacteriaceae isolated from ascidians.</title>
        <authorList>
            <person name="Chen L."/>
        </authorList>
    </citation>
    <scope>NUCLEOTIDE SEQUENCE [LARGE SCALE GENOMIC DNA]</scope>
    <source>
        <strain evidence="2 3">HQA918</strain>
    </source>
</reference>
<evidence type="ECO:0000313" key="2">
    <source>
        <dbReference type="EMBL" id="PCE64439.1"/>
    </source>
</evidence>
<evidence type="ECO:0000259" key="1">
    <source>
        <dbReference type="Pfam" id="PF06283"/>
    </source>
</evidence>
<evidence type="ECO:0000313" key="3">
    <source>
        <dbReference type="Proteomes" id="UP000219559"/>
    </source>
</evidence>
<dbReference type="Proteomes" id="UP000219559">
    <property type="component" value="Unassembled WGS sequence"/>
</dbReference>
<accession>A0A2A4G643</accession>
<name>A0A2A4G643_9FLAO</name>
<dbReference type="InterPro" id="IPR029062">
    <property type="entry name" value="Class_I_gatase-like"/>
</dbReference>
<sequence>MSKFFQFFLLGLFFMNTNGSLGQHEPQINLLIFSKTAGFRHESIETGVKALRELCSQNGIEVTHTEDARWFTKKRLKKFDAVLFLSTSGDVFNKKRQRAFKRFIHGGGGFIGIHAASTTEYDWPWYGQLLGAYFDGHPEAQDAVVRVTDPSHLATTHLPKKWKRFDEWYNFRWIDKSFHTLLTVDESTYTGGKHQNNHPIAWCKEFNGSKVFYTALGHTKESYTEKQFLKHLLGGIKWVMGLENLKPDN</sequence>
<gene>
    <name evidence="2" type="ORF">B7P33_09125</name>
</gene>
<dbReference type="AlphaFoldDB" id="A0A2A4G643"/>
<dbReference type="InterPro" id="IPR029010">
    <property type="entry name" value="ThuA-like"/>
</dbReference>
<dbReference type="EMBL" id="NBWU01000003">
    <property type="protein sequence ID" value="PCE64439.1"/>
    <property type="molecule type" value="Genomic_DNA"/>
</dbReference>
<feature type="domain" description="ThuA-like" evidence="1">
    <location>
        <begin position="30"/>
        <end position="239"/>
    </location>
</feature>
<dbReference type="Pfam" id="PF06283">
    <property type="entry name" value="ThuA"/>
    <property type="match status" value="1"/>
</dbReference>
<comment type="caution">
    <text evidence="2">The sequence shown here is derived from an EMBL/GenBank/DDBJ whole genome shotgun (WGS) entry which is preliminary data.</text>
</comment>
<organism evidence="2 3">
    <name type="scientific">Sediminicola luteus</name>
    <dbReference type="NCBI Taxonomy" id="319238"/>
    <lineage>
        <taxon>Bacteria</taxon>
        <taxon>Pseudomonadati</taxon>
        <taxon>Bacteroidota</taxon>
        <taxon>Flavobacteriia</taxon>
        <taxon>Flavobacteriales</taxon>
        <taxon>Flavobacteriaceae</taxon>
        <taxon>Sediminicola</taxon>
    </lineage>
</organism>
<dbReference type="Gene3D" id="3.40.50.880">
    <property type="match status" value="1"/>
</dbReference>
<dbReference type="PANTHER" id="PTHR40469">
    <property type="entry name" value="SECRETED GLYCOSYL HYDROLASE"/>
    <property type="match status" value="1"/>
</dbReference>
<dbReference type="SUPFAM" id="SSF52317">
    <property type="entry name" value="Class I glutamine amidotransferase-like"/>
    <property type="match status" value="1"/>
</dbReference>